<evidence type="ECO:0000256" key="1">
    <source>
        <dbReference type="PROSITE-ProRule" id="PRU00169"/>
    </source>
</evidence>
<dbReference type="InterPro" id="IPR001789">
    <property type="entry name" value="Sig_transdc_resp-reg_receiver"/>
</dbReference>
<dbReference type="InterPro" id="IPR052893">
    <property type="entry name" value="TCS_response_regulator"/>
</dbReference>
<organism evidence="3 4">
    <name type="scientific">Pseudofrankia asymbiotica</name>
    <dbReference type="NCBI Taxonomy" id="1834516"/>
    <lineage>
        <taxon>Bacteria</taxon>
        <taxon>Bacillati</taxon>
        <taxon>Actinomycetota</taxon>
        <taxon>Actinomycetes</taxon>
        <taxon>Frankiales</taxon>
        <taxon>Frankiaceae</taxon>
        <taxon>Pseudofrankia</taxon>
    </lineage>
</organism>
<name>A0A1V2IAK3_9ACTN</name>
<keyword evidence="4" id="KW-1185">Reference proteome</keyword>
<protein>
    <submittedName>
        <fullName evidence="3">Two-component system response regulator</fullName>
    </submittedName>
</protein>
<feature type="modified residue" description="4-aspartylphosphate" evidence="1">
    <location>
        <position position="63"/>
    </location>
</feature>
<dbReference type="Pfam" id="PF00072">
    <property type="entry name" value="Response_reg"/>
    <property type="match status" value="1"/>
</dbReference>
<dbReference type="PROSITE" id="PS50110">
    <property type="entry name" value="RESPONSE_REGULATORY"/>
    <property type="match status" value="1"/>
</dbReference>
<dbReference type="Proteomes" id="UP000188929">
    <property type="component" value="Unassembled WGS sequence"/>
</dbReference>
<sequence>MIASRPYRVLLVEDDEADALLIEEALEDRGIVREVRRACDGVDALDQLHQSNIGDHPDLIVLDLNMPRMNGREFLAQVKADPQLQAIPVVVLTTSGAPGDVTTAYQNHANAYVKKPVDLDEFSAAVQRIDTFFLDTAQPYRP</sequence>
<dbReference type="Gene3D" id="3.40.50.2300">
    <property type="match status" value="1"/>
</dbReference>
<feature type="domain" description="Response regulatory" evidence="2">
    <location>
        <begin position="8"/>
        <end position="130"/>
    </location>
</feature>
<proteinExistence type="predicted"/>
<reference evidence="4" key="1">
    <citation type="submission" date="2016-10" db="EMBL/GenBank/DDBJ databases">
        <title>Frankia sp. NRRL B-16386 Genome sequencing.</title>
        <authorList>
            <person name="Ghodhbane-Gtari F."/>
            <person name="Swanson E."/>
            <person name="Gueddou A."/>
            <person name="Hezbri K."/>
            <person name="Ktari K."/>
            <person name="Nouioui I."/>
            <person name="Morris K."/>
            <person name="Simpson S."/>
            <person name="Abebe-Akele F."/>
            <person name="Thomas K."/>
            <person name="Gtari M."/>
            <person name="Tisa L.S."/>
        </authorList>
    </citation>
    <scope>NUCLEOTIDE SEQUENCE [LARGE SCALE GENOMIC DNA]</scope>
    <source>
        <strain evidence="4">NRRL B-16386</strain>
    </source>
</reference>
<evidence type="ECO:0000313" key="3">
    <source>
        <dbReference type="EMBL" id="ONH28675.1"/>
    </source>
</evidence>
<dbReference type="OrthoDB" id="9793549at2"/>
<dbReference type="AlphaFoldDB" id="A0A1V2IAK3"/>
<dbReference type="GO" id="GO:0000160">
    <property type="term" value="P:phosphorelay signal transduction system"/>
    <property type="evidence" value="ECO:0007669"/>
    <property type="project" value="InterPro"/>
</dbReference>
<dbReference type="RefSeq" id="WP_076818516.1">
    <property type="nucleotide sequence ID" value="NZ_MOMC01000038.1"/>
</dbReference>
<evidence type="ECO:0000313" key="4">
    <source>
        <dbReference type="Proteomes" id="UP000188929"/>
    </source>
</evidence>
<keyword evidence="1" id="KW-0597">Phosphoprotein</keyword>
<evidence type="ECO:0000259" key="2">
    <source>
        <dbReference type="PROSITE" id="PS50110"/>
    </source>
</evidence>
<dbReference type="InterPro" id="IPR011006">
    <property type="entry name" value="CheY-like_superfamily"/>
</dbReference>
<dbReference type="CDD" id="cd17557">
    <property type="entry name" value="REC_Rcp-like"/>
    <property type="match status" value="1"/>
</dbReference>
<dbReference type="SUPFAM" id="SSF52172">
    <property type="entry name" value="CheY-like"/>
    <property type="match status" value="1"/>
</dbReference>
<dbReference type="SMART" id="SM00448">
    <property type="entry name" value="REC"/>
    <property type="match status" value="1"/>
</dbReference>
<gene>
    <name evidence="3" type="ORF">BL253_19055</name>
</gene>
<dbReference type="PANTHER" id="PTHR44520:SF2">
    <property type="entry name" value="RESPONSE REGULATOR RCP1"/>
    <property type="match status" value="1"/>
</dbReference>
<comment type="caution">
    <text evidence="3">The sequence shown here is derived from an EMBL/GenBank/DDBJ whole genome shotgun (WGS) entry which is preliminary data.</text>
</comment>
<accession>A0A1V2IAK3</accession>
<dbReference type="STRING" id="1834516.BL253_19055"/>
<dbReference type="EMBL" id="MOMC01000038">
    <property type="protein sequence ID" value="ONH28675.1"/>
    <property type="molecule type" value="Genomic_DNA"/>
</dbReference>
<dbReference type="PANTHER" id="PTHR44520">
    <property type="entry name" value="RESPONSE REGULATOR RCP1-RELATED"/>
    <property type="match status" value="1"/>
</dbReference>